<gene>
    <name evidence="3" type="ORF">GH714_032388</name>
</gene>
<proteinExistence type="predicted"/>
<accession>A0A6A6K7Y5</accession>
<protein>
    <recommendedName>
        <fullName evidence="2">DUF7815 domain-containing protein</fullName>
    </recommendedName>
</protein>
<dbReference type="Pfam" id="PF25122">
    <property type="entry name" value="DUF7815"/>
    <property type="match status" value="1"/>
</dbReference>
<evidence type="ECO:0000313" key="3">
    <source>
        <dbReference type="EMBL" id="KAF2284911.1"/>
    </source>
</evidence>
<evidence type="ECO:0000256" key="1">
    <source>
        <dbReference type="SAM" id="MobiDB-lite"/>
    </source>
</evidence>
<feature type="compositionally biased region" description="Basic and acidic residues" evidence="1">
    <location>
        <begin position="191"/>
        <end position="203"/>
    </location>
</feature>
<dbReference type="AlphaFoldDB" id="A0A6A6K7Y5"/>
<keyword evidence="4" id="KW-1185">Reference proteome</keyword>
<dbReference type="Proteomes" id="UP000467840">
    <property type="component" value="Chromosome 12"/>
</dbReference>
<organism evidence="3 4">
    <name type="scientific">Hevea brasiliensis</name>
    <name type="common">Para rubber tree</name>
    <name type="synonym">Siphonia brasiliensis</name>
    <dbReference type="NCBI Taxonomy" id="3981"/>
    <lineage>
        <taxon>Eukaryota</taxon>
        <taxon>Viridiplantae</taxon>
        <taxon>Streptophyta</taxon>
        <taxon>Embryophyta</taxon>
        <taxon>Tracheophyta</taxon>
        <taxon>Spermatophyta</taxon>
        <taxon>Magnoliopsida</taxon>
        <taxon>eudicotyledons</taxon>
        <taxon>Gunneridae</taxon>
        <taxon>Pentapetalae</taxon>
        <taxon>rosids</taxon>
        <taxon>fabids</taxon>
        <taxon>Malpighiales</taxon>
        <taxon>Euphorbiaceae</taxon>
        <taxon>Crotonoideae</taxon>
        <taxon>Micrandreae</taxon>
        <taxon>Hevea</taxon>
    </lineage>
</organism>
<feature type="compositionally biased region" description="Low complexity" evidence="1">
    <location>
        <begin position="250"/>
        <end position="262"/>
    </location>
</feature>
<name>A0A6A6K7Y5_HEVBR</name>
<evidence type="ECO:0000259" key="2">
    <source>
        <dbReference type="Pfam" id="PF25122"/>
    </source>
</evidence>
<feature type="region of interest" description="Disordered" evidence="1">
    <location>
        <begin position="191"/>
        <end position="275"/>
    </location>
</feature>
<dbReference type="InterPro" id="IPR056717">
    <property type="entry name" value="DUF7815"/>
</dbReference>
<feature type="compositionally biased region" description="Polar residues" evidence="1">
    <location>
        <begin position="217"/>
        <end position="228"/>
    </location>
</feature>
<dbReference type="EMBL" id="JAAGAX010000018">
    <property type="protein sequence ID" value="KAF2284911.1"/>
    <property type="molecule type" value="Genomic_DNA"/>
</dbReference>
<feature type="region of interest" description="Disordered" evidence="1">
    <location>
        <begin position="315"/>
        <end position="334"/>
    </location>
</feature>
<reference evidence="3 4" key="1">
    <citation type="journal article" date="2020" name="Mol. Plant">
        <title>The Chromosome-Based Rubber Tree Genome Provides New Insights into Spurge Genome Evolution and Rubber Biosynthesis.</title>
        <authorList>
            <person name="Liu J."/>
            <person name="Shi C."/>
            <person name="Shi C.C."/>
            <person name="Li W."/>
            <person name="Zhang Q.J."/>
            <person name="Zhang Y."/>
            <person name="Li K."/>
            <person name="Lu H.F."/>
            <person name="Shi C."/>
            <person name="Zhu S.T."/>
            <person name="Xiao Z.Y."/>
            <person name="Nan H."/>
            <person name="Yue Y."/>
            <person name="Zhu X.G."/>
            <person name="Wu Y."/>
            <person name="Hong X.N."/>
            <person name="Fan G.Y."/>
            <person name="Tong Y."/>
            <person name="Zhang D."/>
            <person name="Mao C.L."/>
            <person name="Liu Y.L."/>
            <person name="Hao S.J."/>
            <person name="Liu W.Q."/>
            <person name="Lv M.Q."/>
            <person name="Zhang H.B."/>
            <person name="Liu Y."/>
            <person name="Hu-Tang G.R."/>
            <person name="Wang J.P."/>
            <person name="Wang J.H."/>
            <person name="Sun Y.H."/>
            <person name="Ni S.B."/>
            <person name="Chen W.B."/>
            <person name="Zhang X.C."/>
            <person name="Jiao Y.N."/>
            <person name="Eichler E.E."/>
            <person name="Li G.H."/>
            <person name="Liu X."/>
            <person name="Gao L.Z."/>
        </authorList>
    </citation>
    <scope>NUCLEOTIDE SEQUENCE [LARGE SCALE GENOMIC DNA]</scope>
    <source>
        <strain evidence="4">cv. GT1</strain>
        <tissue evidence="3">Leaf</tissue>
    </source>
</reference>
<feature type="domain" description="DUF7815" evidence="2">
    <location>
        <begin position="51"/>
        <end position="77"/>
    </location>
</feature>
<sequence length="520" mass="57510">MAFEMPYDQIRELQISLRKEAGLASYKPEDPQLPDLPSFQRVISELDPSPPYLRCKQCKGRLLRGINSVICVFCGRQQNKDVAPDPIKFTSTFGCRWFLQSLDLDGSELVAPSVESNASSRGQNTPDIEFPLLDLLDLEIRWPSEPEKFESSVSEKAPAQWLGTLSLAGVDLDNFFTEAKVDAVSLVENVKPSEEVPARSKEDESGDSFSGWEADFQSASSGTQQQELKLSDPFVGSAGTGIQHQESKLSDPSVGSSSVDLSSKMDDVFGPGKELVDDKTKENITSASNMKDWFEDDLWSKSSTEVAVQEDQFEVPENAKDNRTARSTDNSSSMNIDWIKDNQWQTTASSNIAADNRTVNEDDDYSFDAWNDFTSSTSVKVPSINSLKQDVNCTMPSVEQESESLFSGTSNSKDVDFGSFSQQDCFPETLINHNGSAEADTMVSESSVSDSMTVMNGRDGESLEEVENFSNENSKLKADGAEMLMSQMHDLSFMLASNLSLPQKKDPHKIDPFSYFSDKD</sequence>
<comment type="caution">
    <text evidence="3">The sequence shown here is derived from an EMBL/GenBank/DDBJ whole genome shotgun (WGS) entry which is preliminary data.</text>
</comment>
<evidence type="ECO:0000313" key="4">
    <source>
        <dbReference type="Proteomes" id="UP000467840"/>
    </source>
</evidence>
<feature type="compositionally biased region" description="Basic and acidic residues" evidence="1">
    <location>
        <begin position="317"/>
        <end position="326"/>
    </location>
</feature>
<dbReference type="PANTHER" id="PTHR36308:SF1">
    <property type="entry name" value="DENTIN SIALOPHOSPHOPROTEIN-RELATED"/>
    <property type="match status" value="1"/>
</dbReference>
<dbReference type="PANTHER" id="PTHR36308">
    <property type="entry name" value="DENTIN SIALOPHOSPHOPROTEIN-RELATED"/>
    <property type="match status" value="1"/>
</dbReference>